<dbReference type="SMART" id="SM01163">
    <property type="entry name" value="DUF1785"/>
    <property type="match status" value="1"/>
</dbReference>
<dbReference type="Pfam" id="PF16486">
    <property type="entry name" value="ArgoN"/>
    <property type="match status" value="1"/>
</dbReference>
<organism evidence="3 4">
    <name type="scientific">Sphaerobolus stellatus (strain SS14)</name>
    <dbReference type="NCBI Taxonomy" id="990650"/>
    <lineage>
        <taxon>Eukaryota</taxon>
        <taxon>Fungi</taxon>
        <taxon>Dikarya</taxon>
        <taxon>Basidiomycota</taxon>
        <taxon>Agaricomycotina</taxon>
        <taxon>Agaricomycetes</taxon>
        <taxon>Phallomycetidae</taxon>
        <taxon>Geastrales</taxon>
        <taxon>Sphaerobolaceae</taxon>
        <taxon>Sphaerobolus</taxon>
    </lineage>
</organism>
<dbReference type="CDD" id="cd02846">
    <property type="entry name" value="PAZ_argonaute_like"/>
    <property type="match status" value="1"/>
</dbReference>
<dbReference type="Gene3D" id="3.40.50.2300">
    <property type="match status" value="1"/>
</dbReference>
<dbReference type="OrthoDB" id="10252740at2759"/>
<dbReference type="InterPro" id="IPR012337">
    <property type="entry name" value="RNaseH-like_sf"/>
</dbReference>
<protein>
    <recommendedName>
        <fullName evidence="2">Piwi domain-containing protein</fullName>
    </recommendedName>
</protein>
<evidence type="ECO:0000259" key="2">
    <source>
        <dbReference type="PROSITE" id="PS50822"/>
    </source>
</evidence>
<dbReference type="AlphaFoldDB" id="A0A0C9U695"/>
<dbReference type="InterPro" id="IPR045246">
    <property type="entry name" value="Piwi_ago-like"/>
</dbReference>
<evidence type="ECO:0000313" key="3">
    <source>
        <dbReference type="EMBL" id="KIJ38513.1"/>
    </source>
</evidence>
<dbReference type="InterPro" id="IPR032474">
    <property type="entry name" value="Argonaute_N"/>
</dbReference>
<dbReference type="SUPFAM" id="SSF101690">
    <property type="entry name" value="PAZ domain"/>
    <property type="match status" value="2"/>
</dbReference>
<feature type="domain" description="Piwi" evidence="2">
    <location>
        <begin position="518"/>
        <end position="815"/>
    </location>
</feature>
<name>A0A0C9U695_SPHS4</name>
<dbReference type="InterPro" id="IPR036085">
    <property type="entry name" value="PAZ_dom_sf"/>
</dbReference>
<dbReference type="GO" id="GO:0003676">
    <property type="term" value="F:nucleic acid binding"/>
    <property type="evidence" value="ECO:0007669"/>
    <property type="project" value="InterPro"/>
</dbReference>
<evidence type="ECO:0000313" key="4">
    <source>
        <dbReference type="Proteomes" id="UP000054279"/>
    </source>
</evidence>
<dbReference type="PANTHER" id="PTHR22891">
    <property type="entry name" value="EUKARYOTIC TRANSLATION INITIATION FACTOR 2C"/>
    <property type="match status" value="1"/>
</dbReference>
<accession>A0A0C9U695</accession>
<dbReference type="InterPro" id="IPR036397">
    <property type="entry name" value="RNaseH_sf"/>
</dbReference>
<proteinExistence type="predicted"/>
<dbReference type="Gene3D" id="2.170.260.10">
    <property type="entry name" value="paz domain"/>
    <property type="match status" value="1"/>
</dbReference>
<feature type="region of interest" description="Disordered" evidence="1">
    <location>
        <begin position="1"/>
        <end position="20"/>
    </location>
</feature>
<dbReference type="CDD" id="cd04657">
    <property type="entry name" value="Piwi_ago-like"/>
    <property type="match status" value="1"/>
</dbReference>
<dbReference type="PROSITE" id="PS50822">
    <property type="entry name" value="PIWI"/>
    <property type="match status" value="1"/>
</dbReference>
<keyword evidence="4" id="KW-1185">Reference proteome</keyword>
<dbReference type="Pfam" id="PF16487">
    <property type="entry name" value="ArgoMid"/>
    <property type="match status" value="1"/>
</dbReference>
<dbReference type="InterPro" id="IPR003165">
    <property type="entry name" value="Piwi"/>
</dbReference>
<sequence length="865" mass="97773">MSKVARHSGERRNRKPGTVGRPVQVVTNLYPIETLPRDKFYHYDVAFDGPYNRRRKLEIMDRLQIQEADIFSPRAVYDGEKNLFRSHALDLGGNNGATFTVYFGDNAAEARRRGSRGIKVQIKCVAKIDPNSLIKVLNGVVGQMGSEELSSMTLMNILIRIKPIMTNPSNSRSFFVESTKDVTVGRGFELWRGYFQSVRLSTDRLTVNVDLSTAVMYQGGKLLNVVMAHLGINNVLDLSPEKVDRRRLEHFLKGLLVYPDFPKLPPGRSPKYRPIKKLIGEGADRYIFEVPIANGQTQRLSISEHFHRAHHYRVQFGRIICIGFSKDIVYPLEVLNVKPGQFYKKVLPGPIATKALSFATQKPQQRLQYIERAGQHLGYSQSDYLRHSGVVIGTQLMKIPARILESPGIFFTESSRDAVGFAPNKGVWNVMDKEFLYGQKVDAWGVIAFTLLERRDIDLLRTFLGEFIRDCVKLGMHFPNGFPPLKEANPQGDFAAISAQLEDAKRLVKGQYGREPTFLLVILPDSAATVLSAVKHWGDTRVGIATQCTRISKVKQSATASNNQYRNNIALKLNMKLGGSNWYPRNEDMHRLAASPVMVIGADVSHGSPDSKTPSVAGLVASWDKYFSRYVAFTGLQESRMEQIADLETMMTNAIHYFKSRNNGYFPARILFYRDGLSEGQFDVIAREEVRIIKKVLKAVMKEKPLPKLTFIVVGKRHHVRFFPQSPNDADNSGNCLSGLIVDRDIVHPIEYDFYLQSQAGLLGTSRSCHYTVILEENGIPVDALQVISYSLCHAYGRSTRAVSIPAPVYYADLVCRRGKFHSLYLRDGEDSDSIALSDQDMSLEEHKRHFRPIHRNLSDKMYWI</sequence>
<dbReference type="InterPro" id="IPR032472">
    <property type="entry name" value="ArgoL2"/>
</dbReference>
<dbReference type="Pfam" id="PF02171">
    <property type="entry name" value="Piwi"/>
    <property type="match status" value="1"/>
</dbReference>
<dbReference type="Proteomes" id="UP000054279">
    <property type="component" value="Unassembled WGS sequence"/>
</dbReference>
<reference evidence="3 4" key="1">
    <citation type="submission" date="2014-06" db="EMBL/GenBank/DDBJ databases">
        <title>Evolutionary Origins and Diversification of the Mycorrhizal Mutualists.</title>
        <authorList>
            <consortium name="DOE Joint Genome Institute"/>
            <consortium name="Mycorrhizal Genomics Consortium"/>
            <person name="Kohler A."/>
            <person name="Kuo A."/>
            <person name="Nagy L.G."/>
            <person name="Floudas D."/>
            <person name="Copeland A."/>
            <person name="Barry K.W."/>
            <person name="Cichocki N."/>
            <person name="Veneault-Fourrey C."/>
            <person name="LaButti K."/>
            <person name="Lindquist E.A."/>
            <person name="Lipzen A."/>
            <person name="Lundell T."/>
            <person name="Morin E."/>
            <person name="Murat C."/>
            <person name="Riley R."/>
            <person name="Ohm R."/>
            <person name="Sun H."/>
            <person name="Tunlid A."/>
            <person name="Henrissat B."/>
            <person name="Grigoriev I.V."/>
            <person name="Hibbett D.S."/>
            <person name="Martin F."/>
        </authorList>
    </citation>
    <scope>NUCLEOTIDE SEQUENCE [LARGE SCALE GENOMIC DNA]</scope>
    <source>
        <strain evidence="3 4">SS14</strain>
    </source>
</reference>
<dbReference type="Pfam" id="PF08699">
    <property type="entry name" value="ArgoL1"/>
    <property type="match status" value="1"/>
</dbReference>
<dbReference type="InterPro" id="IPR014811">
    <property type="entry name" value="ArgoL1"/>
</dbReference>
<dbReference type="Gene3D" id="3.30.420.10">
    <property type="entry name" value="Ribonuclease H-like superfamily/Ribonuclease H"/>
    <property type="match status" value="1"/>
</dbReference>
<dbReference type="EMBL" id="KN837160">
    <property type="protein sequence ID" value="KIJ38513.1"/>
    <property type="molecule type" value="Genomic_DNA"/>
</dbReference>
<gene>
    <name evidence="3" type="ORF">M422DRAFT_33284</name>
</gene>
<dbReference type="HOGENOM" id="CLU_004544_4_3_1"/>
<dbReference type="SMART" id="SM00950">
    <property type="entry name" value="Piwi"/>
    <property type="match status" value="1"/>
</dbReference>
<evidence type="ECO:0000256" key="1">
    <source>
        <dbReference type="SAM" id="MobiDB-lite"/>
    </source>
</evidence>
<dbReference type="SUPFAM" id="SSF53098">
    <property type="entry name" value="Ribonuclease H-like"/>
    <property type="match status" value="1"/>
</dbReference>
<dbReference type="InterPro" id="IPR032473">
    <property type="entry name" value="Argonaute_Mid_dom"/>
</dbReference>
<dbReference type="Pfam" id="PF16488">
    <property type="entry name" value="ArgoL2"/>
    <property type="match status" value="1"/>
</dbReference>